<feature type="compositionally biased region" description="Polar residues" evidence="1">
    <location>
        <begin position="1"/>
        <end position="20"/>
    </location>
</feature>
<accession>A0A9P5VG75</accession>
<evidence type="ECO:0000313" key="3">
    <source>
        <dbReference type="Proteomes" id="UP000696485"/>
    </source>
</evidence>
<dbReference type="AlphaFoldDB" id="A0A9P5VG75"/>
<name>A0A9P5VG75_9FUNG</name>
<evidence type="ECO:0000313" key="2">
    <source>
        <dbReference type="EMBL" id="KAF9318626.1"/>
    </source>
</evidence>
<organism evidence="2 3">
    <name type="scientific">Podila minutissima</name>
    <dbReference type="NCBI Taxonomy" id="64525"/>
    <lineage>
        <taxon>Eukaryota</taxon>
        <taxon>Fungi</taxon>
        <taxon>Fungi incertae sedis</taxon>
        <taxon>Mucoromycota</taxon>
        <taxon>Mortierellomycotina</taxon>
        <taxon>Mortierellomycetes</taxon>
        <taxon>Mortierellales</taxon>
        <taxon>Mortierellaceae</taxon>
        <taxon>Podila</taxon>
    </lineage>
</organism>
<gene>
    <name evidence="2" type="ORF">BG006_003166</name>
</gene>
<dbReference type="Proteomes" id="UP000696485">
    <property type="component" value="Unassembled WGS sequence"/>
</dbReference>
<protein>
    <submittedName>
        <fullName evidence="2">Uncharacterized protein</fullName>
    </submittedName>
</protein>
<feature type="region of interest" description="Disordered" evidence="1">
    <location>
        <begin position="1"/>
        <end position="64"/>
    </location>
</feature>
<proteinExistence type="predicted"/>
<dbReference type="EMBL" id="JAAAUY010001821">
    <property type="protein sequence ID" value="KAF9318626.1"/>
    <property type="molecule type" value="Genomic_DNA"/>
</dbReference>
<reference evidence="2" key="1">
    <citation type="journal article" date="2020" name="Fungal Divers.">
        <title>Resolving the Mortierellaceae phylogeny through synthesis of multi-gene phylogenetics and phylogenomics.</title>
        <authorList>
            <person name="Vandepol N."/>
            <person name="Liber J."/>
            <person name="Desiro A."/>
            <person name="Na H."/>
            <person name="Kennedy M."/>
            <person name="Barry K."/>
            <person name="Grigoriev I.V."/>
            <person name="Miller A.N."/>
            <person name="O'Donnell K."/>
            <person name="Stajich J.E."/>
            <person name="Bonito G."/>
        </authorList>
    </citation>
    <scope>NUCLEOTIDE SEQUENCE</scope>
    <source>
        <strain evidence="2">NVP1</strain>
    </source>
</reference>
<keyword evidence="3" id="KW-1185">Reference proteome</keyword>
<feature type="compositionally biased region" description="Polar residues" evidence="1">
    <location>
        <begin position="35"/>
        <end position="55"/>
    </location>
</feature>
<feature type="non-terminal residue" evidence="2">
    <location>
        <position position="173"/>
    </location>
</feature>
<evidence type="ECO:0000256" key="1">
    <source>
        <dbReference type="SAM" id="MobiDB-lite"/>
    </source>
</evidence>
<sequence length="173" mass="18639">SQVGSLNIPSDSIVHSTSLHGRSHDGNVESPFKNLAQTLLAQNSGPSSFNAPLQEQTHKKSESRLDVTKTLQSTVIPKLKAVKEVQWTTYAAPAVLKSDSPLVPPLKKLPVSDILFEHGQAKAGGFATASTERKYVKSCSEVATSDDDDFMPSQVTAKNVPIVKKVSAKKQRC</sequence>
<comment type="caution">
    <text evidence="2">The sequence shown here is derived from an EMBL/GenBank/DDBJ whole genome shotgun (WGS) entry which is preliminary data.</text>
</comment>